<dbReference type="RefSeq" id="WP_097109583.1">
    <property type="nucleotide sequence ID" value="NZ_OBEB01000001.1"/>
</dbReference>
<dbReference type="SMART" id="SM00460">
    <property type="entry name" value="TGc"/>
    <property type="match status" value="1"/>
</dbReference>
<protein>
    <submittedName>
        <fullName evidence="3">Transglutaminase-like enzyme, putative cysteine protease</fullName>
    </submittedName>
</protein>
<feature type="transmembrane region" description="Helical" evidence="1">
    <location>
        <begin position="80"/>
        <end position="97"/>
    </location>
</feature>
<name>A0A285HZY6_9GAMM</name>
<dbReference type="Proteomes" id="UP000219353">
    <property type="component" value="Unassembled WGS sequence"/>
</dbReference>
<dbReference type="InterPro" id="IPR002931">
    <property type="entry name" value="Transglutaminase-like"/>
</dbReference>
<dbReference type="OrthoDB" id="9804872at2"/>
<feature type="transmembrane region" description="Helical" evidence="1">
    <location>
        <begin position="109"/>
        <end position="137"/>
    </location>
</feature>
<organism evidence="3 4">
    <name type="scientific">Arsukibacterium tuosuense</name>
    <dbReference type="NCBI Taxonomy" id="1323745"/>
    <lineage>
        <taxon>Bacteria</taxon>
        <taxon>Pseudomonadati</taxon>
        <taxon>Pseudomonadota</taxon>
        <taxon>Gammaproteobacteria</taxon>
        <taxon>Chromatiales</taxon>
        <taxon>Chromatiaceae</taxon>
        <taxon>Arsukibacterium</taxon>
    </lineage>
</organism>
<dbReference type="SUPFAM" id="SSF54001">
    <property type="entry name" value="Cysteine proteinases"/>
    <property type="match status" value="1"/>
</dbReference>
<dbReference type="GO" id="GO:0008233">
    <property type="term" value="F:peptidase activity"/>
    <property type="evidence" value="ECO:0007669"/>
    <property type="project" value="UniProtKB-KW"/>
</dbReference>
<keyword evidence="3" id="KW-0378">Hydrolase</keyword>
<reference evidence="4" key="1">
    <citation type="submission" date="2017-09" db="EMBL/GenBank/DDBJ databases">
        <authorList>
            <person name="Varghese N."/>
            <person name="Submissions S."/>
        </authorList>
    </citation>
    <scope>NUCLEOTIDE SEQUENCE [LARGE SCALE GENOMIC DNA]</scope>
    <source>
        <strain evidence="4">CGMCC 1.12461</strain>
    </source>
</reference>
<keyword evidence="3" id="KW-0645">Protease</keyword>
<keyword evidence="1" id="KW-1133">Transmembrane helix</keyword>
<dbReference type="AlphaFoldDB" id="A0A285HZY6"/>
<evidence type="ECO:0000259" key="2">
    <source>
        <dbReference type="SMART" id="SM00460"/>
    </source>
</evidence>
<feature type="transmembrane region" description="Helical" evidence="1">
    <location>
        <begin position="12"/>
        <end position="44"/>
    </location>
</feature>
<dbReference type="Gene3D" id="3.10.620.30">
    <property type="match status" value="1"/>
</dbReference>
<dbReference type="PANTHER" id="PTHR42736">
    <property type="entry name" value="PROTEIN-GLUTAMINE GAMMA-GLUTAMYLTRANSFERASE"/>
    <property type="match status" value="1"/>
</dbReference>
<gene>
    <name evidence="3" type="ORF">SAMN06297280_0290</name>
</gene>
<sequence>MLVLLSRQALLFFYVILLAVIMLLHQALPLWYSAILLLLLLYRWPLQQSSSKVNKLKRINIIAALILLLLLISIRQSGVFHFMIQILLLSVTCRLVLIRQRHDSHQLLWVLYFLLACCFIFYQSILVSLLILALLLLTLYSHYQLYASKQHQLQLLQLGKAILITLPIWISLFLLFPRLQPLWRIPTAEAAVTGLADSLDPGSIENLVQSDKLAFRAIFSGSLPPRQQLYWRAKVYEDFDGRSWNVNQRFDRRQPGSRQSANPNIEQTVSYQIIAEVSNQRSLFALGMPVQYANSVRPASAYLVEARRPVSQRLSYQLVSELQAIPQDIALEQQLNSRTVSANPKTKVLAAELVANAGSTAGLIEQISEMFRQQPYFYSLNPPRLGDNSIDAFLFDSRTGFCSHYASATAVLLREAGVPARVVGGYQGGVWHEEQQYLEVRQREAHAWVEYYANNGWQRFDPTAVIAPERVLDGLDAALSADEQNQLQASWRRFSAFNYINQQLLHLDYYWSVWVLGFDESQQLNLWQQLKAAGKLLALLGSLLVAALLLWWFLRLQRQPPKFAAPVLLIRRYFGKVLVNKPAGQHFSQFIAELKTHNAANTTLLGKIDSLYQRAVYADDQQALLLLEQHLKQNAKTLAKLNWPEKQASAR</sequence>
<evidence type="ECO:0000313" key="3">
    <source>
        <dbReference type="EMBL" id="SNY41269.1"/>
    </source>
</evidence>
<dbReference type="GO" id="GO:0006508">
    <property type="term" value="P:proteolysis"/>
    <property type="evidence" value="ECO:0007669"/>
    <property type="project" value="UniProtKB-KW"/>
</dbReference>
<dbReference type="Pfam" id="PF11992">
    <property type="entry name" value="TgpA_N"/>
    <property type="match status" value="1"/>
</dbReference>
<dbReference type="InterPro" id="IPR038765">
    <property type="entry name" value="Papain-like_cys_pep_sf"/>
</dbReference>
<dbReference type="Pfam" id="PF01841">
    <property type="entry name" value="Transglut_core"/>
    <property type="match status" value="1"/>
</dbReference>
<keyword evidence="1" id="KW-0812">Transmembrane</keyword>
<feature type="transmembrane region" description="Helical" evidence="1">
    <location>
        <begin position="536"/>
        <end position="554"/>
    </location>
</feature>
<accession>A0A285HZY6</accession>
<dbReference type="InterPro" id="IPR021878">
    <property type="entry name" value="TgpA_N"/>
</dbReference>
<feature type="domain" description="Transglutaminase-like" evidence="2">
    <location>
        <begin position="394"/>
        <end position="464"/>
    </location>
</feature>
<feature type="transmembrane region" description="Helical" evidence="1">
    <location>
        <begin position="157"/>
        <end position="176"/>
    </location>
</feature>
<feature type="transmembrane region" description="Helical" evidence="1">
    <location>
        <begin position="56"/>
        <end position="74"/>
    </location>
</feature>
<evidence type="ECO:0000256" key="1">
    <source>
        <dbReference type="SAM" id="Phobius"/>
    </source>
</evidence>
<dbReference type="InterPro" id="IPR052901">
    <property type="entry name" value="Bact_TGase-like"/>
</dbReference>
<proteinExistence type="predicted"/>
<evidence type="ECO:0000313" key="4">
    <source>
        <dbReference type="Proteomes" id="UP000219353"/>
    </source>
</evidence>
<dbReference type="EMBL" id="OBEB01000001">
    <property type="protein sequence ID" value="SNY41269.1"/>
    <property type="molecule type" value="Genomic_DNA"/>
</dbReference>
<keyword evidence="1" id="KW-0472">Membrane</keyword>
<keyword evidence="4" id="KW-1185">Reference proteome</keyword>
<dbReference type="PANTHER" id="PTHR42736:SF1">
    <property type="entry name" value="PROTEIN-GLUTAMINE GAMMA-GLUTAMYLTRANSFERASE"/>
    <property type="match status" value="1"/>
</dbReference>